<evidence type="ECO:0000313" key="1">
    <source>
        <dbReference type="EMBL" id="AEH24283.1"/>
    </source>
</evidence>
<dbReference type="SUPFAM" id="SSF48371">
    <property type="entry name" value="ARM repeat"/>
    <property type="match status" value="1"/>
</dbReference>
<sequence length="453" mass="51570">MKYAEILEEYIKGWRLRKAVELVESNREALLDLEKLLHHKDPLLKKGALYIIKKLASRGKLSLEDVKFFLPSLIDLLDDKEESVVLQTVETINAIITFVELDEKTSEELSSLLMKTVENKPVPINEYAAEGLAAIGAKILTVARKIFSWIRAIIRGSSEDKKVAVLRVLREMVARTKNPQIMEEAFNLALDLLNNEDPIVRRAALRIVEVAVDRNELLSRASLERASKELSSSSLGKKAMEAKERIDEYLRGETKPASVEELPEYSVGMIKKMFEREQHPAVLELARRDYGVLKLVIKIFLSEDLLTKLDALWVLSNAAGYIKRDDAEKLIPQLRELLLHDNPWIKSTSAKLFGELAVNYSSLMDEAIRTILEYLESKDPKKVGAALELAEAILSRVENLGLIEEIVRRLVEMDRLTPEALEFIKKHEREIEDLEPELKKRLTMKLASFIAPP</sequence>
<protein>
    <recommendedName>
        <fullName evidence="3">Condensin complex subunit 1 C-terminal domain-containing protein</fullName>
    </recommendedName>
</protein>
<dbReference type="PROSITE" id="PS50077">
    <property type="entry name" value="HEAT_REPEAT"/>
    <property type="match status" value="1"/>
</dbReference>
<dbReference type="InterPro" id="IPR021133">
    <property type="entry name" value="HEAT_type_2"/>
</dbReference>
<proteinExistence type="predicted"/>
<name>F8AI56_PYRYC</name>
<dbReference type="eggNOG" id="arCOG03814">
    <property type="taxonomic scope" value="Archaea"/>
</dbReference>
<dbReference type="Proteomes" id="UP000008386">
    <property type="component" value="Chromosome"/>
</dbReference>
<dbReference type="KEGG" id="pya:PYCH_05950"/>
<keyword evidence="2" id="KW-1185">Reference proteome</keyword>
<dbReference type="InterPro" id="IPR011989">
    <property type="entry name" value="ARM-like"/>
</dbReference>
<dbReference type="Gene3D" id="1.25.10.10">
    <property type="entry name" value="Leucine-rich Repeat Variant"/>
    <property type="match status" value="2"/>
</dbReference>
<evidence type="ECO:0008006" key="3">
    <source>
        <dbReference type="Google" id="ProtNLM"/>
    </source>
</evidence>
<accession>F8AI56</accession>
<gene>
    <name evidence="1" type="ordered locus">PYCH_05950</name>
</gene>
<dbReference type="EMBL" id="CP002779">
    <property type="protein sequence ID" value="AEH24283.1"/>
    <property type="molecule type" value="Genomic_DNA"/>
</dbReference>
<dbReference type="AlphaFoldDB" id="F8AI56"/>
<dbReference type="HOGENOM" id="CLU_603597_0_0_2"/>
<evidence type="ECO:0000313" key="2">
    <source>
        <dbReference type="Proteomes" id="UP000008386"/>
    </source>
</evidence>
<dbReference type="STRING" id="529709.PYCH_05950"/>
<organism evidence="1 2">
    <name type="scientific">Pyrococcus yayanosii (strain CH1 / JCM 16557)</name>
    <dbReference type="NCBI Taxonomy" id="529709"/>
    <lineage>
        <taxon>Archaea</taxon>
        <taxon>Methanobacteriati</taxon>
        <taxon>Methanobacteriota</taxon>
        <taxon>Thermococci</taxon>
        <taxon>Thermococcales</taxon>
        <taxon>Thermococcaceae</taxon>
        <taxon>Pyrococcus</taxon>
    </lineage>
</organism>
<dbReference type="InterPro" id="IPR016024">
    <property type="entry name" value="ARM-type_fold"/>
</dbReference>
<reference evidence="1 2" key="1">
    <citation type="journal article" date="2011" name="J. Bacteriol.">
        <title>Complete genome sequence of the obligate piezophilic hyperthermophilic archaeon Pyrococcus yayanosii CH1.</title>
        <authorList>
            <person name="Jun X."/>
            <person name="Lupeng L."/>
            <person name="Minjuan X."/>
            <person name="Oger P."/>
            <person name="Fengping W."/>
            <person name="Jebbar M."/>
            <person name="Xiang X."/>
        </authorList>
    </citation>
    <scope>NUCLEOTIDE SEQUENCE [LARGE SCALE GENOMIC DNA]</scope>
    <source>
        <strain evidence="2">CH1 / JCM 16557</strain>
    </source>
</reference>